<accession>X0WD28</accession>
<dbReference type="EMBL" id="BARS01025993">
    <property type="protein sequence ID" value="GAG10581.1"/>
    <property type="molecule type" value="Genomic_DNA"/>
</dbReference>
<organism evidence="1">
    <name type="scientific">marine sediment metagenome</name>
    <dbReference type="NCBI Taxonomy" id="412755"/>
    <lineage>
        <taxon>unclassified sequences</taxon>
        <taxon>metagenomes</taxon>
        <taxon>ecological metagenomes</taxon>
    </lineage>
</organism>
<gene>
    <name evidence="1" type="ORF">S01H1_41011</name>
</gene>
<evidence type="ECO:0008006" key="2">
    <source>
        <dbReference type="Google" id="ProtNLM"/>
    </source>
</evidence>
<proteinExistence type="predicted"/>
<protein>
    <recommendedName>
        <fullName evidence="2">Transposase</fullName>
    </recommendedName>
</protein>
<feature type="non-terminal residue" evidence="1">
    <location>
        <position position="1"/>
    </location>
</feature>
<evidence type="ECO:0000313" key="1">
    <source>
        <dbReference type="EMBL" id="GAG10581.1"/>
    </source>
</evidence>
<comment type="caution">
    <text evidence="1">The sequence shown here is derived from an EMBL/GenBank/DDBJ whole genome shotgun (WGS) entry which is preliminary data.</text>
</comment>
<reference evidence="1" key="1">
    <citation type="journal article" date="2014" name="Front. Microbiol.">
        <title>High frequency of phylogenetically diverse reductive dehalogenase-homologous genes in deep subseafloor sedimentary metagenomes.</title>
        <authorList>
            <person name="Kawai M."/>
            <person name="Futagami T."/>
            <person name="Toyoda A."/>
            <person name="Takaki Y."/>
            <person name="Nishi S."/>
            <person name="Hori S."/>
            <person name="Arai W."/>
            <person name="Tsubouchi T."/>
            <person name="Morono Y."/>
            <person name="Uchiyama I."/>
            <person name="Ito T."/>
            <person name="Fujiyama A."/>
            <person name="Inagaki F."/>
            <person name="Takami H."/>
        </authorList>
    </citation>
    <scope>NUCLEOTIDE SEQUENCE</scope>
    <source>
        <strain evidence="1">Expedition CK06-06</strain>
    </source>
</reference>
<name>X0WD28_9ZZZZ</name>
<sequence>VFGAQTNDMGGTLVRSIGLVRARARIGLKNLTYNMRRLVQLERLAATAPP</sequence>
<dbReference type="AlphaFoldDB" id="X0WD28"/>